<dbReference type="AlphaFoldDB" id="A0A6A0A3C3"/>
<name>A0A6A0A3C3_HAELA</name>
<evidence type="ECO:0000313" key="1">
    <source>
        <dbReference type="EMBL" id="GFH26956.1"/>
    </source>
</evidence>
<keyword evidence="2" id="KW-1185">Reference proteome</keyword>
<organism evidence="1 2">
    <name type="scientific">Haematococcus lacustris</name>
    <name type="common">Green alga</name>
    <name type="synonym">Haematococcus pluvialis</name>
    <dbReference type="NCBI Taxonomy" id="44745"/>
    <lineage>
        <taxon>Eukaryota</taxon>
        <taxon>Viridiplantae</taxon>
        <taxon>Chlorophyta</taxon>
        <taxon>core chlorophytes</taxon>
        <taxon>Chlorophyceae</taxon>
        <taxon>CS clade</taxon>
        <taxon>Chlamydomonadales</taxon>
        <taxon>Haematococcaceae</taxon>
        <taxon>Haematococcus</taxon>
    </lineage>
</organism>
<gene>
    <name evidence="1" type="ORF">HaLaN_25194</name>
</gene>
<proteinExistence type="predicted"/>
<reference evidence="1 2" key="1">
    <citation type="submission" date="2020-02" db="EMBL/GenBank/DDBJ databases">
        <title>Draft genome sequence of Haematococcus lacustris strain NIES-144.</title>
        <authorList>
            <person name="Morimoto D."/>
            <person name="Nakagawa S."/>
            <person name="Yoshida T."/>
            <person name="Sawayama S."/>
        </authorList>
    </citation>
    <scope>NUCLEOTIDE SEQUENCE [LARGE SCALE GENOMIC DNA]</scope>
    <source>
        <strain evidence="1 2">NIES-144</strain>
    </source>
</reference>
<protein>
    <submittedName>
        <fullName evidence="1">Uncharacterized protein</fullName>
    </submittedName>
</protein>
<comment type="caution">
    <text evidence="1">The sequence shown here is derived from an EMBL/GenBank/DDBJ whole genome shotgun (WGS) entry which is preliminary data.</text>
</comment>
<dbReference type="EMBL" id="BLLF01003299">
    <property type="protein sequence ID" value="GFH26956.1"/>
    <property type="molecule type" value="Genomic_DNA"/>
</dbReference>
<evidence type="ECO:0000313" key="2">
    <source>
        <dbReference type="Proteomes" id="UP000485058"/>
    </source>
</evidence>
<sequence>MCDGRGSKYLDSQVFHQAPQQHPATVALRSDMPRCLKGTAVASHLPCFTSLISLTPTSNLGDRATTNHLLPVVSHHPSFLSQHMRLMRVVEAAVDGTAACRQRVTMGTGNDDDV</sequence>
<dbReference type="Proteomes" id="UP000485058">
    <property type="component" value="Unassembled WGS sequence"/>
</dbReference>
<accession>A0A6A0A3C3</accession>